<evidence type="ECO:0000313" key="2">
    <source>
        <dbReference type="Proteomes" id="UP000054317"/>
    </source>
</evidence>
<dbReference type="AlphaFoldDB" id="R7S9Y9"/>
<dbReference type="RefSeq" id="XP_008045315.1">
    <property type="nucleotide sequence ID" value="XM_008047124.1"/>
</dbReference>
<dbReference type="Gene3D" id="3.90.1140.10">
    <property type="entry name" value="Cyclic phosphodiesterase"/>
    <property type="match status" value="1"/>
</dbReference>
<dbReference type="PANTHER" id="PTHR28141:SF1">
    <property type="entry name" value="2',3'-CYCLIC-NUCLEOTIDE 3'-PHOSPHODIESTERASE"/>
    <property type="match status" value="1"/>
</dbReference>
<proteinExistence type="predicted"/>
<dbReference type="PANTHER" id="PTHR28141">
    <property type="entry name" value="2',3'-CYCLIC-NUCLEOTIDE 3'-PHOSPHODIESTERASE"/>
    <property type="match status" value="1"/>
</dbReference>
<organism evidence="1 2">
    <name type="scientific">Trametes versicolor (strain FP-101664)</name>
    <name type="common">White-rot fungus</name>
    <name type="synonym">Coriolus versicolor</name>
    <dbReference type="NCBI Taxonomy" id="717944"/>
    <lineage>
        <taxon>Eukaryota</taxon>
        <taxon>Fungi</taxon>
        <taxon>Dikarya</taxon>
        <taxon>Basidiomycota</taxon>
        <taxon>Agaricomycotina</taxon>
        <taxon>Agaricomycetes</taxon>
        <taxon>Polyporales</taxon>
        <taxon>Polyporaceae</taxon>
        <taxon>Trametes</taxon>
    </lineage>
</organism>
<dbReference type="Pfam" id="PF07823">
    <property type="entry name" value="CPDase"/>
    <property type="match status" value="1"/>
</dbReference>
<name>R7S9Y9_TRAVS</name>
<evidence type="ECO:0000313" key="1">
    <source>
        <dbReference type="EMBL" id="EIW51764.1"/>
    </source>
</evidence>
<dbReference type="Proteomes" id="UP000054317">
    <property type="component" value="Unassembled WGS sequence"/>
</dbReference>
<accession>R7S9Y9</accession>
<dbReference type="EMBL" id="JH711798">
    <property type="protein sequence ID" value="EIW51764.1"/>
    <property type="molecule type" value="Genomic_DNA"/>
</dbReference>
<dbReference type="InterPro" id="IPR012386">
    <property type="entry name" value="Cyclic-nucl_3Pdiesterase"/>
</dbReference>
<evidence type="ECO:0008006" key="3">
    <source>
        <dbReference type="Google" id="ProtNLM"/>
    </source>
</evidence>
<dbReference type="InterPro" id="IPR009097">
    <property type="entry name" value="Cyclic_Pdiesterase"/>
</dbReference>
<protein>
    <recommendedName>
        <fullName evidence="3">LigT-like protein</fullName>
    </recommendedName>
</protein>
<dbReference type="KEGG" id="tvs:TRAVEDRAFT_136556"/>
<feature type="non-terminal residue" evidence="1">
    <location>
        <position position="1"/>
    </location>
</feature>
<reference evidence="2" key="1">
    <citation type="journal article" date="2012" name="Science">
        <title>The Paleozoic origin of enzymatic lignin decomposition reconstructed from 31 fungal genomes.</title>
        <authorList>
            <person name="Floudas D."/>
            <person name="Binder M."/>
            <person name="Riley R."/>
            <person name="Barry K."/>
            <person name="Blanchette R.A."/>
            <person name="Henrissat B."/>
            <person name="Martinez A.T."/>
            <person name="Otillar R."/>
            <person name="Spatafora J.W."/>
            <person name="Yadav J.S."/>
            <person name="Aerts A."/>
            <person name="Benoit I."/>
            <person name="Boyd A."/>
            <person name="Carlson A."/>
            <person name="Copeland A."/>
            <person name="Coutinho P.M."/>
            <person name="de Vries R.P."/>
            <person name="Ferreira P."/>
            <person name="Findley K."/>
            <person name="Foster B."/>
            <person name="Gaskell J."/>
            <person name="Glotzer D."/>
            <person name="Gorecki P."/>
            <person name="Heitman J."/>
            <person name="Hesse C."/>
            <person name="Hori C."/>
            <person name="Igarashi K."/>
            <person name="Jurgens J.A."/>
            <person name="Kallen N."/>
            <person name="Kersten P."/>
            <person name="Kohler A."/>
            <person name="Kuees U."/>
            <person name="Kumar T.K.A."/>
            <person name="Kuo A."/>
            <person name="LaButti K."/>
            <person name="Larrondo L.F."/>
            <person name="Lindquist E."/>
            <person name="Ling A."/>
            <person name="Lombard V."/>
            <person name="Lucas S."/>
            <person name="Lundell T."/>
            <person name="Martin R."/>
            <person name="McLaughlin D.J."/>
            <person name="Morgenstern I."/>
            <person name="Morin E."/>
            <person name="Murat C."/>
            <person name="Nagy L.G."/>
            <person name="Nolan M."/>
            <person name="Ohm R.A."/>
            <person name="Patyshakuliyeva A."/>
            <person name="Rokas A."/>
            <person name="Ruiz-Duenas F.J."/>
            <person name="Sabat G."/>
            <person name="Salamov A."/>
            <person name="Samejima M."/>
            <person name="Schmutz J."/>
            <person name="Slot J.C."/>
            <person name="St John F."/>
            <person name="Stenlid J."/>
            <person name="Sun H."/>
            <person name="Sun S."/>
            <person name="Syed K."/>
            <person name="Tsang A."/>
            <person name="Wiebenga A."/>
            <person name="Young D."/>
            <person name="Pisabarro A."/>
            <person name="Eastwood D.C."/>
            <person name="Martin F."/>
            <person name="Cullen D."/>
            <person name="Grigoriev I.V."/>
            <person name="Hibbett D.S."/>
        </authorList>
    </citation>
    <scope>NUCLEOTIDE SEQUENCE [LARGE SCALE GENOMIC DNA]</scope>
    <source>
        <strain evidence="2">FP-101664</strain>
    </source>
</reference>
<dbReference type="SUPFAM" id="SSF55144">
    <property type="entry name" value="LigT-like"/>
    <property type="match status" value="1"/>
</dbReference>
<dbReference type="OMA" id="PKYPHMS"/>
<keyword evidence="2" id="KW-1185">Reference proteome</keyword>
<dbReference type="OrthoDB" id="514292at2759"/>
<dbReference type="GeneID" id="19408911"/>
<dbReference type="GO" id="GO:0009187">
    <property type="term" value="P:cyclic nucleotide metabolic process"/>
    <property type="evidence" value="ECO:0007669"/>
    <property type="project" value="TreeGrafter"/>
</dbReference>
<dbReference type="GO" id="GO:0004113">
    <property type="term" value="F:2',3'-cyclic-nucleotide 3'-phosphodiesterase activity"/>
    <property type="evidence" value="ECO:0007669"/>
    <property type="project" value="TreeGrafter"/>
</dbReference>
<gene>
    <name evidence="1" type="ORF">TRAVEDRAFT_136556</name>
</gene>
<sequence>GISLWLVPRSSQAADIVLPMHARPSLAGPPRSPASFPTFHPHVTLASGPDANALRAAIPQEQHAIHVRFASLEVGEKYFMSVYVAVRSAAGSPLENLREHLRAALGEKAVPPVAHMSLHYIDDADAGERARTAEALRSELWVMESREDDEQCIQLACVDPQAEDARELVILDGFDGEEIWVVKCEGPVAEWEVLEKISLTL</sequence>